<dbReference type="AlphaFoldDB" id="A0A6A6DB00"/>
<evidence type="ECO:0000256" key="1">
    <source>
        <dbReference type="SAM" id="MobiDB-lite"/>
    </source>
</evidence>
<evidence type="ECO:0000313" key="3">
    <source>
        <dbReference type="Proteomes" id="UP000800200"/>
    </source>
</evidence>
<dbReference type="EMBL" id="ML994702">
    <property type="protein sequence ID" value="KAF2176724.1"/>
    <property type="molecule type" value="Genomic_DNA"/>
</dbReference>
<evidence type="ECO:0000313" key="2">
    <source>
        <dbReference type="EMBL" id="KAF2176724.1"/>
    </source>
</evidence>
<feature type="region of interest" description="Disordered" evidence="1">
    <location>
        <begin position="141"/>
        <end position="163"/>
    </location>
</feature>
<feature type="compositionally biased region" description="Low complexity" evidence="1">
    <location>
        <begin position="236"/>
        <end position="247"/>
    </location>
</feature>
<gene>
    <name evidence="2" type="ORF">K469DRAFT_698249</name>
</gene>
<organism evidence="2 3">
    <name type="scientific">Zopfia rhizophila CBS 207.26</name>
    <dbReference type="NCBI Taxonomy" id="1314779"/>
    <lineage>
        <taxon>Eukaryota</taxon>
        <taxon>Fungi</taxon>
        <taxon>Dikarya</taxon>
        <taxon>Ascomycota</taxon>
        <taxon>Pezizomycotina</taxon>
        <taxon>Dothideomycetes</taxon>
        <taxon>Dothideomycetes incertae sedis</taxon>
        <taxon>Zopfiaceae</taxon>
        <taxon>Zopfia</taxon>
    </lineage>
</organism>
<sequence length="261" mass="29173">MHPDPTPGSGTHMKVYTDGSQKVDFALPSQAARYCIDINSTTTKLQPRGSSKRSSSTRLDIDVWPRHCESLPLHKRSNRAYTIMTFHISLAEVGLVPEHVLVSNVMEPGRVTRDFDEDPQTRYRRLIRLTKVWQDIVRDTAPHRRRARSGSKADSSHSKGDILASSSEIGAPVFLKGPPEDYMMQANGQTRTPASLQESARFQPFQTTINSLAHDGPVEVRMLGLSQTPLDERQQQQRLTTTNQTENASDGFAPQNLLSSH</sequence>
<protein>
    <submittedName>
        <fullName evidence="2">Uncharacterized protein</fullName>
    </submittedName>
</protein>
<proteinExistence type="predicted"/>
<accession>A0A6A6DB00</accession>
<keyword evidence="3" id="KW-1185">Reference proteome</keyword>
<feature type="region of interest" description="Disordered" evidence="1">
    <location>
        <begin position="231"/>
        <end position="261"/>
    </location>
</feature>
<reference evidence="2" key="1">
    <citation type="journal article" date="2020" name="Stud. Mycol.">
        <title>101 Dothideomycetes genomes: a test case for predicting lifestyles and emergence of pathogens.</title>
        <authorList>
            <person name="Haridas S."/>
            <person name="Albert R."/>
            <person name="Binder M."/>
            <person name="Bloem J."/>
            <person name="Labutti K."/>
            <person name="Salamov A."/>
            <person name="Andreopoulos B."/>
            <person name="Baker S."/>
            <person name="Barry K."/>
            <person name="Bills G."/>
            <person name="Bluhm B."/>
            <person name="Cannon C."/>
            <person name="Castanera R."/>
            <person name="Culley D."/>
            <person name="Daum C."/>
            <person name="Ezra D."/>
            <person name="Gonzalez J."/>
            <person name="Henrissat B."/>
            <person name="Kuo A."/>
            <person name="Liang C."/>
            <person name="Lipzen A."/>
            <person name="Lutzoni F."/>
            <person name="Magnuson J."/>
            <person name="Mondo S."/>
            <person name="Nolan M."/>
            <person name="Ohm R."/>
            <person name="Pangilinan J."/>
            <person name="Park H.-J."/>
            <person name="Ramirez L."/>
            <person name="Alfaro M."/>
            <person name="Sun H."/>
            <person name="Tritt A."/>
            <person name="Yoshinaga Y."/>
            <person name="Zwiers L.-H."/>
            <person name="Turgeon B."/>
            <person name="Goodwin S."/>
            <person name="Spatafora J."/>
            <person name="Crous P."/>
            <person name="Grigoriev I."/>
        </authorList>
    </citation>
    <scope>NUCLEOTIDE SEQUENCE</scope>
    <source>
        <strain evidence="2">CBS 207.26</strain>
    </source>
</reference>
<dbReference type="Proteomes" id="UP000800200">
    <property type="component" value="Unassembled WGS sequence"/>
</dbReference>
<name>A0A6A6DB00_9PEZI</name>